<gene>
    <name evidence="1" type="ORF">H5410_011356</name>
</gene>
<protein>
    <submittedName>
        <fullName evidence="1">Uncharacterized protein</fullName>
    </submittedName>
</protein>
<keyword evidence="2" id="KW-1185">Reference proteome</keyword>
<proteinExistence type="predicted"/>
<accession>A0A9J6APQ0</accession>
<dbReference type="Proteomes" id="UP000824120">
    <property type="component" value="Chromosome 2"/>
</dbReference>
<evidence type="ECO:0000313" key="1">
    <source>
        <dbReference type="EMBL" id="KAG5626138.1"/>
    </source>
</evidence>
<sequence length="170" mass="19437">MQGNGRGLQTASHINNRPLAPAATGSKSSIYEPLSYGNTSQHLRPTVKYGCAFYYEKVSSKIMLGPCSARAIVHLAYLEVRLSMYEHGNNMLYNKLCEVYYKLSSFSLQDGSLKFTFFFIDSFKFKFLNCILWQLNWKDQSHFLASWNKNTRGFGNEIDEKMEVLLGPSM</sequence>
<evidence type="ECO:0000313" key="2">
    <source>
        <dbReference type="Proteomes" id="UP000824120"/>
    </source>
</evidence>
<reference evidence="1 2" key="1">
    <citation type="submission" date="2020-09" db="EMBL/GenBank/DDBJ databases">
        <title>De no assembly of potato wild relative species, Solanum commersonii.</title>
        <authorList>
            <person name="Cho K."/>
        </authorList>
    </citation>
    <scope>NUCLEOTIDE SEQUENCE [LARGE SCALE GENOMIC DNA]</scope>
    <source>
        <strain evidence="1">LZ3.2</strain>
        <tissue evidence="1">Leaf</tissue>
    </source>
</reference>
<dbReference type="AlphaFoldDB" id="A0A9J6APQ0"/>
<name>A0A9J6APQ0_SOLCO</name>
<comment type="caution">
    <text evidence="1">The sequence shown here is derived from an EMBL/GenBank/DDBJ whole genome shotgun (WGS) entry which is preliminary data.</text>
</comment>
<organism evidence="1 2">
    <name type="scientific">Solanum commersonii</name>
    <name type="common">Commerson's wild potato</name>
    <name type="synonym">Commerson's nightshade</name>
    <dbReference type="NCBI Taxonomy" id="4109"/>
    <lineage>
        <taxon>Eukaryota</taxon>
        <taxon>Viridiplantae</taxon>
        <taxon>Streptophyta</taxon>
        <taxon>Embryophyta</taxon>
        <taxon>Tracheophyta</taxon>
        <taxon>Spermatophyta</taxon>
        <taxon>Magnoliopsida</taxon>
        <taxon>eudicotyledons</taxon>
        <taxon>Gunneridae</taxon>
        <taxon>Pentapetalae</taxon>
        <taxon>asterids</taxon>
        <taxon>lamiids</taxon>
        <taxon>Solanales</taxon>
        <taxon>Solanaceae</taxon>
        <taxon>Solanoideae</taxon>
        <taxon>Solaneae</taxon>
        <taxon>Solanum</taxon>
    </lineage>
</organism>
<dbReference type="OrthoDB" id="10524183at2759"/>
<dbReference type="EMBL" id="JACXVP010000002">
    <property type="protein sequence ID" value="KAG5626138.1"/>
    <property type="molecule type" value="Genomic_DNA"/>
</dbReference>